<organism evidence="7">
    <name type="scientific">Clostridioides difficile</name>
    <name type="common">Peptoclostridium difficile</name>
    <dbReference type="NCBI Taxonomy" id="1496"/>
    <lineage>
        <taxon>Bacteria</taxon>
        <taxon>Bacillati</taxon>
        <taxon>Bacillota</taxon>
        <taxon>Clostridia</taxon>
        <taxon>Peptostreptococcales</taxon>
        <taxon>Peptostreptococcaceae</taxon>
        <taxon>Clostridioides</taxon>
    </lineage>
</organism>
<evidence type="ECO:0000256" key="5">
    <source>
        <dbReference type="ARBA" id="ARBA00068457"/>
    </source>
</evidence>
<dbReference type="GO" id="GO:0016812">
    <property type="term" value="F:hydrolase activity, acting on carbon-nitrogen (but not peptide) bonds, in cyclic amides"/>
    <property type="evidence" value="ECO:0007669"/>
    <property type="project" value="TreeGrafter"/>
</dbReference>
<dbReference type="SUPFAM" id="SSF51556">
    <property type="entry name" value="Metallo-dependent hydrolases"/>
    <property type="match status" value="1"/>
</dbReference>
<feature type="domain" description="Amidohydrolase-related" evidence="6">
    <location>
        <begin position="41"/>
        <end position="185"/>
    </location>
</feature>
<comment type="function">
    <text evidence="4">Catalyzes the stereospecific hydrolysis of the cyclic amide bond of D-hydantoin derivatives.</text>
</comment>
<comment type="similarity">
    <text evidence="2">Belongs to the metallo-dependent hydrolases superfamily. Hydantoinase/dihydropyrimidinase family.</text>
</comment>
<dbReference type="InterPro" id="IPR032466">
    <property type="entry name" value="Metal_Hydrolase"/>
</dbReference>
<evidence type="ECO:0000256" key="1">
    <source>
        <dbReference type="ARBA" id="ARBA00001947"/>
    </source>
</evidence>
<keyword evidence="3" id="KW-0597">Phosphoprotein</keyword>
<dbReference type="InterPro" id="IPR011059">
    <property type="entry name" value="Metal-dep_hydrolase_composite"/>
</dbReference>
<evidence type="ECO:0000256" key="4">
    <source>
        <dbReference type="ARBA" id="ARBA00055040"/>
    </source>
</evidence>
<accession>A0A381ID70</accession>
<dbReference type="GO" id="GO:0005829">
    <property type="term" value="C:cytosol"/>
    <property type="evidence" value="ECO:0007669"/>
    <property type="project" value="TreeGrafter"/>
</dbReference>
<comment type="cofactor">
    <cofactor evidence="1">
        <name>Zn(2+)</name>
        <dbReference type="ChEBI" id="CHEBI:29105"/>
    </cofactor>
</comment>
<evidence type="ECO:0000313" key="7">
    <source>
        <dbReference type="EMBL" id="SUY25289.1"/>
    </source>
</evidence>
<sequence length="208" mass="23598">MAREKNIDMIVETCPQYLLLEDNLYNKDKFEGAKYVMSPPLRKKEDINYLWEGLSSGDIQTVGTDHCSFNFKGQKDLGIDDFSKIPNGAPGVEHRLALLYTYGVLENRISANKFVEVTSTNAAKIFGMYPKKGEIAVGSDADIVILNINKEETISYKTQKQNVDYTPYEGFKVKCKVEDVFLRGNHVVQSCNVKEHPTGQYIKRKITK</sequence>
<dbReference type="FunFam" id="3.20.20.140:FF:000217">
    <property type="entry name" value="Dihydropyrimidinase-related protein 1"/>
    <property type="match status" value="1"/>
</dbReference>
<name>A0A381ID70_CLODI</name>
<dbReference type="AlphaFoldDB" id="A0A381ID70"/>
<reference evidence="7" key="1">
    <citation type="submission" date="2018-06" db="EMBL/GenBank/DDBJ databases">
        <authorList>
            <consortium name="Pathogen Informatics"/>
            <person name="Doyle S."/>
        </authorList>
    </citation>
    <scope>NUCLEOTIDE SEQUENCE</scope>
    <source>
        <strain evidence="7">NCTC13307</strain>
    </source>
</reference>
<dbReference type="Gene3D" id="2.30.40.10">
    <property type="entry name" value="Urease, subunit C, domain 1"/>
    <property type="match status" value="1"/>
</dbReference>
<dbReference type="PANTHER" id="PTHR11647">
    <property type="entry name" value="HYDRANTOINASE/DIHYDROPYRIMIDINASE FAMILY MEMBER"/>
    <property type="match status" value="1"/>
</dbReference>
<evidence type="ECO:0000259" key="6">
    <source>
        <dbReference type="Pfam" id="PF01979"/>
    </source>
</evidence>
<dbReference type="InterPro" id="IPR050378">
    <property type="entry name" value="Metallo-dep_Hydrolases_sf"/>
</dbReference>
<dbReference type="SUPFAM" id="SSF51338">
    <property type="entry name" value="Composite domain of metallo-dependent hydrolases"/>
    <property type="match status" value="1"/>
</dbReference>
<gene>
    <name evidence="7" type="ORF">NCTC13307_02730</name>
</gene>
<dbReference type="EMBL" id="UFWD01000001">
    <property type="protein sequence ID" value="SUY25289.1"/>
    <property type="molecule type" value="Genomic_DNA"/>
</dbReference>
<proteinExistence type="inferred from homology"/>
<dbReference type="Gene3D" id="3.20.20.140">
    <property type="entry name" value="Metal-dependent hydrolases"/>
    <property type="match status" value="1"/>
</dbReference>
<dbReference type="Pfam" id="PF01979">
    <property type="entry name" value="Amidohydro_1"/>
    <property type="match status" value="1"/>
</dbReference>
<dbReference type="InterPro" id="IPR006680">
    <property type="entry name" value="Amidohydro-rel"/>
</dbReference>
<protein>
    <recommendedName>
        <fullName evidence="5">D-hydantoinase</fullName>
    </recommendedName>
</protein>
<evidence type="ECO:0000256" key="2">
    <source>
        <dbReference type="ARBA" id="ARBA00008829"/>
    </source>
</evidence>
<keyword evidence="7" id="KW-0378">Hydrolase</keyword>
<dbReference type="PANTHER" id="PTHR11647:SF1">
    <property type="entry name" value="COLLAPSIN RESPONSE MEDIATOR PROTEIN"/>
    <property type="match status" value="1"/>
</dbReference>
<evidence type="ECO:0000256" key="3">
    <source>
        <dbReference type="ARBA" id="ARBA00022553"/>
    </source>
</evidence>